<comment type="subcellular location">
    <subcellularLocation>
        <location evidence="1">Nucleus</location>
    </subcellularLocation>
</comment>
<evidence type="ECO:0000256" key="5">
    <source>
        <dbReference type="ARBA" id="ARBA00023242"/>
    </source>
</evidence>
<gene>
    <name evidence="9" type="ORF">G4B88_001190</name>
</gene>
<dbReference type="EMBL" id="JAATIQ010000716">
    <property type="protein sequence ID" value="KAF4348204.1"/>
    <property type="molecule type" value="Genomic_DNA"/>
</dbReference>
<keyword evidence="3 6" id="KW-0863">Zinc-finger</keyword>
<accession>A0A7J6DQ26</accession>
<dbReference type="PROSITE" id="PS50157">
    <property type="entry name" value="ZINC_FINGER_C2H2_2"/>
    <property type="match status" value="1"/>
</dbReference>
<feature type="domain" description="C2H2-type" evidence="8">
    <location>
        <begin position="103"/>
        <end position="130"/>
    </location>
</feature>
<dbReference type="GO" id="GO:0008270">
    <property type="term" value="F:zinc ion binding"/>
    <property type="evidence" value="ECO:0007669"/>
    <property type="project" value="UniProtKB-KW"/>
</dbReference>
<dbReference type="GO" id="GO:0009788">
    <property type="term" value="P:negative regulation of abscisic acid-activated signaling pathway"/>
    <property type="evidence" value="ECO:0007669"/>
    <property type="project" value="InterPro"/>
</dbReference>
<evidence type="ECO:0000256" key="2">
    <source>
        <dbReference type="ARBA" id="ARBA00022723"/>
    </source>
</evidence>
<dbReference type="AlphaFoldDB" id="A0A7J6DQ26"/>
<evidence type="ECO:0000313" key="9">
    <source>
        <dbReference type="EMBL" id="KAF4348204.1"/>
    </source>
</evidence>
<dbReference type="InterPro" id="IPR036236">
    <property type="entry name" value="Znf_C2H2_sf"/>
</dbReference>
<evidence type="ECO:0000256" key="4">
    <source>
        <dbReference type="ARBA" id="ARBA00022833"/>
    </source>
</evidence>
<reference evidence="9 10" key="1">
    <citation type="journal article" date="2020" name="bioRxiv">
        <title>Sequence and annotation of 42 cannabis genomes reveals extensive copy number variation in cannabinoid synthesis and pathogen resistance genes.</title>
        <authorList>
            <person name="Mckernan K.J."/>
            <person name="Helbert Y."/>
            <person name="Kane L.T."/>
            <person name="Ebling H."/>
            <person name="Zhang L."/>
            <person name="Liu B."/>
            <person name="Eaton Z."/>
            <person name="Mclaughlin S."/>
            <person name="Kingan S."/>
            <person name="Baybayan P."/>
            <person name="Concepcion G."/>
            <person name="Jordan M."/>
            <person name="Riva A."/>
            <person name="Barbazuk W."/>
            <person name="Harkins T."/>
        </authorList>
    </citation>
    <scope>NUCLEOTIDE SEQUENCE [LARGE SCALE GENOMIC DNA]</scope>
    <source>
        <strain evidence="10">cv. Jamaican Lion 4</strain>
        <tissue evidence="9">Leaf</tissue>
    </source>
</reference>
<keyword evidence="4" id="KW-0862">Zinc</keyword>
<evidence type="ECO:0000259" key="8">
    <source>
        <dbReference type="PROSITE" id="PS50157"/>
    </source>
</evidence>
<keyword evidence="10" id="KW-1185">Reference proteome</keyword>
<dbReference type="GO" id="GO:0005634">
    <property type="term" value="C:nucleus"/>
    <property type="evidence" value="ECO:0007669"/>
    <property type="project" value="UniProtKB-SubCell"/>
</dbReference>
<feature type="compositionally biased region" description="Polar residues" evidence="7">
    <location>
        <begin position="249"/>
        <end position="261"/>
    </location>
</feature>
<sequence length="261" mass="28518">MLTPDINLECENDSDVSSQVASNAAFHDSSPNVSKDSTAASSCLTNIAKLQEDSRPVSLDLSLQFTSNNTSTDVELIKGGRGESSSNDVATTHTSVTTIPRVFSCNYCRRKFYSSQALGGHQNAHKRERTMAKRAMRMGIFSGRYTSLASLPLHGSAFRSLGVEAHSAVHQRVMPSSERIPEIARGGAKFQQGYYGMPMFMEDDEVDLFWPGSFRQVDEGVGSSLEVQFGQNSNNNIATKLPRARTPPRTDSTSPDLTLKL</sequence>
<dbReference type="SUPFAM" id="SSF57667">
    <property type="entry name" value="beta-beta-alpha zinc fingers"/>
    <property type="match status" value="1"/>
</dbReference>
<dbReference type="PANTHER" id="PTHR47287">
    <property type="entry name" value="C2H2 AND C2HC ZINC FINGERS SUPERFAMILY PROTEIN"/>
    <property type="match status" value="1"/>
</dbReference>
<protein>
    <recommendedName>
        <fullName evidence="8">C2H2-type domain-containing protein</fullName>
    </recommendedName>
</protein>
<dbReference type="PANTHER" id="PTHR47287:SF18">
    <property type="entry name" value="TRANSCRIPTION FACTOR C2H2 FAMILY"/>
    <property type="match status" value="1"/>
</dbReference>
<feature type="region of interest" description="Disordered" evidence="7">
    <location>
        <begin position="233"/>
        <end position="261"/>
    </location>
</feature>
<dbReference type="FunFam" id="3.30.160.60:FF:001366">
    <property type="entry name" value="Zinc finger protein 2"/>
    <property type="match status" value="1"/>
</dbReference>
<proteinExistence type="predicted"/>
<name>A0A7J6DQ26_CANSA</name>
<evidence type="ECO:0000313" key="10">
    <source>
        <dbReference type="Proteomes" id="UP000583929"/>
    </source>
</evidence>
<evidence type="ECO:0000256" key="7">
    <source>
        <dbReference type="SAM" id="MobiDB-lite"/>
    </source>
</evidence>
<organism evidence="9 10">
    <name type="scientific">Cannabis sativa</name>
    <name type="common">Hemp</name>
    <name type="synonym">Marijuana</name>
    <dbReference type="NCBI Taxonomy" id="3483"/>
    <lineage>
        <taxon>Eukaryota</taxon>
        <taxon>Viridiplantae</taxon>
        <taxon>Streptophyta</taxon>
        <taxon>Embryophyta</taxon>
        <taxon>Tracheophyta</taxon>
        <taxon>Spermatophyta</taxon>
        <taxon>Magnoliopsida</taxon>
        <taxon>eudicotyledons</taxon>
        <taxon>Gunneridae</taxon>
        <taxon>Pentapetalae</taxon>
        <taxon>rosids</taxon>
        <taxon>fabids</taxon>
        <taxon>Rosales</taxon>
        <taxon>Cannabaceae</taxon>
        <taxon>Cannabis</taxon>
    </lineage>
</organism>
<dbReference type="Proteomes" id="UP000583929">
    <property type="component" value="Unassembled WGS sequence"/>
</dbReference>
<evidence type="ECO:0000256" key="6">
    <source>
        <dbReference type="PROSITE-ProRule" id="PRU00042"/>
    </source>
</evidence>
<keyword evidence="2" id="KW-0479">Metal-binding</keyword>
<dbReference type="Gene3D" id="3.30.160.60">
    <property type="entry name" value="Classic Zinc Finger"/>
    <property type="match status" value="1"/>
</dbReference>
<evidence type="ECO:0000256" key="1">
    <source>
        <dbReference type="ARBA" id="ARBA00004123"/>
    </source>
</evidence>
<dbReference type="PROSITE" id="PS00028">
    <property type="entry name" value="ZINC_FINGER_C2H2_1"/>
    <property type="match status" value="1"/>
</dbReference>
<keyword evidence="5" id="KW-0539">Nucleus</keyword>
<comment type="caution">
    <text evidence="9">The sequence shown here is derived from an EMBL/GenBank/DDBJ whole genome shotgun (WGS) entry which is preliminary data.</text>
</comment>
<evidence type="ECO:0000256" key="3">
    <source>
        <dbReference type="ARBA" id="ARBA00022771"/>
    </source>
</evidence>
<dbReference type="InterPro" id="IPR013087">
    <property type="entry name" value="Znf_C2H2_type"/>
</dbReference>
<dbReference type="InterPro" id="IPR044246">
    <property type="entry name" value="ZFP3-like"/>
</dbReference>